<dbReference type="Gene3D" id="3.30.230.70">
    <property type="entry name" value="GHMP Kinase, N-terminal domain"/>
    <property type="match status" value="1"/>
</dbReference>
<feature type="compositionally biased region" description="Low complexity" evidence="5">
    <location>
        <begin position="301"/>
        <end position="312"/>
    </location>
</feature>
<sequence>MRIELQNFIEKVVRNSRATDKEGLCIIQGKLVWSVTVNLQLLNDDGNSFDALFLAAMLALKNTRLPEVTLSRNVIKIDDSKLKYLNVHHLPVQTTFYFLKGLSAVPVLDVNTKEEKLCDARFSIVMNTYEDLCGMTTLGALNLGKGEEAADYDQEEENDEMQSSSNIALTQGVDHTMLFQCIDLAASKAKVITELVRKAWEEKERGMGLIDFLGSQLSVERAMRSENESMKYIEQVNSELEENRKKFPTKEDEDDLRELESLNDSEDKIGFKDRVNNQNGFRKRQILNRPGGPNIHKGNQRSNSRNSTSFSSAGGHRDQRGSQANVQEGQRPRQQRNERELSHEDRERKQQGRENARDLRERLEQIEAKSGDELQLNNAIRQKRQRKYDEKSSRM</sequence>
<organism evidence="7">
    <name type="scientific">Strombidium rassoulzadegani</name>
    <dbReference type="NCBI Taxonomy" id="1082188"/>
    <lineage>
        <taxon>Eukaryota</taxon>
        <taxon>Sar</taxon>
        <taxon>Alveolata</taxon>
        <taxon>Ciliophora</taxon>
        <taxon>Intramacronucleata</taxon>
        <taxon>Spirotrichea</taxon>
        <taxon>Oligotrichia</taxon>
        <taxon>Strombidiidae</taxon>
        <taxon>Strombidium</taxon>
    </lineage>
</organism>
<dbReference type="EMBL" id="HBIA01001542">
    <property type="protein sequence ID" value="CAE0229044.1"/>
    <property type="molecule type" value="Transcribed_RNA"/>
</dbReference>
<dbReference type="GO" id="GO:0071035">
    <property type="term" value="P:nuclear polyadenylation-dependent rRNA catabolic process"/>
    <property type="evidence" value="ECO:0007669"/>
    <property type="project" value="TreeGrafter"/>
</dbReference>
<gene>
    <name evidence="7" type="ORF">SRAS04492_LOCUS828</name>
</gene>
<dbReference type="PANTHER" id="PTHR11097:SF14">
    <property type="entry name" value="EXOSOME COMPLEX COMPONENT RRP45"/>
    <property type="match status" value="1"/>
</dbReference>
<dbReference type="SUPFAM" id="SSF55666">
    <property type="entry name" value="Ribonuclease PH domain 2-like"/>
    <property type="match status" value="1"/>
</dbReference>
<feature type="domain" description="Exoribonuclease phosphorolytic" evidence="6">
    <location>
        <begin position="3"/>
        <end position="66"/>
    </location>
</feature>
<evidence type="ECO:0000259" key="6">
    <source>
        <dbReference type="Pfam" id="PF01138"/>
    </source>
</evidence>
<dbReference type="PANTHER" id="PTHR11097">
    <property type="entry name" value="EXOSOME COMPLEX EXONUCLEASE RIBOSOMAL RNA PROCESSING PROTEIN"/>
    <property type="match status" value="1"/>
</dbReference>
<protein>
    <recommendedName>
        <fullName evidence="6">Exoribonuclease phosphorolytic domain-containing protein</fullName>
    </recommendedName>
</protein>
<proteinExistence type="inferred from homology"/>
<dbReference type="InterPro" id="IPR050590">
    <property type="entry name" value="Exosome_comp_Rrp42_subfam"/>
</dbReference>
<name>A0A7S3CKJ4_9SPIT</name>
<dbReference type="GO" id="GO:0071028">
    <property type="term" value="P:nuclear mRNA surveillance"/>
    <property type="evidence" value="ECO:0007669"/>
    <property type="project" value="TreeGrafter"/>
</dbReference>
<accession>A0A7S3CKJ4</accession>
<dbReference type="InterPro" id="IPR020568">
    <property type="entry name" value="Ribosomal_Su5_D2-typ_SF"/>
</dbReference>
<evidence type="ECO:0000256" key="2">
    <source>
        <dbReference type="ARBA" id="ARBA00004496"/>
    </source>
</evidence>
<dbReference type="GO" id="GO:0000177">
    <property type="term" value="C:cytoplasmic exosome (RNase complex)"/>
    <property type="evidence" value="ECO:0007669"/>
    <property type="project" value="TreeGrafter"/>
</dbReference>
<dbReference type="InterPro" id="IPR036345">
    <property type="entry name" value="ExoRNase_PH_dom2_sf"/>
</dbReference>
<dbReference type="Pfam" id="PF01138">
    <property type="entry name" value="RNase_PH"/>
    <property type="match status" value="1"/>
</dbReference>
<dbReference type="GO" id="GO:0000467">
    <property type="term" value="P:exonucleolytic trimming to generate mature 3'-end of 5.8S rRNA from tricistronic rRNA transcript (SSU-rRNA, 5.8S rRNA, LSU-rRNA)"/>
    <property type="evidence" value="ECO:0007669"/>
    <property type="project" value="TreeGrafter"/>
</dbReference>
<feature type="region of interest" description="Disordered" evidence="5">
    <location>
        <begin position="268"/>
        <end position="362"/>
    </location>
</feature>
<feature type="region of interest" description="Disordered" evidence="5">
    <location>
        <begin position="374"/>
        <end position="395"/>
    </location>
</feature>
<dbReference type="GO" id="GO:0034475">
    <property type="term" value="P:U4 snRNA 3'-end processing"/>
    <property type="evidence" value="ECO:0007669"/>
    <property type="project" value="TreeGrafter"/>
</dbReference>
<dbReference type="AlphaFoldDB" id="A0A7S3CKJ4"/>
<evidence type="ECO:0000256" key="4">
    <source>
        <dbReference type="ARBA" id="ARBA00022490"/>
    </source>
</evidence>
<dbReference type="GO" id="GO:0035925">
    <property type="term" value="F:mRNA 3'-UTR AU-rich region binding"/>
    <property type="evidence" value="ECO:0007669"/>
    <property type="project" value="TreeGrafter"/>
</dbReference>
<dbReference type="GO" id="GO:0000176">
    <property type="term" value="C:nuclear exosome (RNase complex)"/>
    <property type="evidence" value="ECO:0007669"/>
    <property type="project" value="TreeGrafter"/>
</dbReference>
<dbReference type="GO" id="GO:0034476">
    <property type="term" value="P:U5 snRNA 3'-end processing"/>
    <property type="evidence" value="ECO:0007669"/>
    <property type="project" value="TreeGrafter"/>
</dbReference>
<dbReference type="SUPFAM" id="SSF54211">
    <property type="entry name" value="Ribosomal protein S5 domain 2-like"/>
    <property type="match status" value="1"/>
</dbReference>
<feature type="compositionally biased region" description="Basic and acidic residues" evidence="5">
    <location>
        <begin position="335"/>
        <end position="362"/>
    </location>
</feature>
<dbReference type="GO" id="GO:0034473">
    <property type="term" value="P:U1 snRNA 3'-end processing"/>
    <property type="evidence" value="ECO:0007669"/>
    <property type="project" value="TreeGrafter"/>
</dbReference>
<dbReference type="InterPro" id="IPR027408">
    <property type="entry name" value="PNPase/RNase_PH_dom_sf"/>
</dbReference>
<dbReference type="GO" id="GO:0071038">
    <property type="term" value="P:TRAMP-dependent tRNA surveillance pathway"/>
    <property type="evidence" value="ECO:0007669"/>
    <property type="project" value="TreeGrafter"/>
</dbReference>
<evidence type="ECO:0000313" key="7">
    <source>
        <dbReference type="EMBL" id="CAE0229044.1"/>
    </source>
</evidence>
<comment type="subcellular location">
    <subcellularLocation>
        <location evidence="2">Cytoplasm</location>
    </subcellularLocation>
    <subcellularLocation>
        <location evidence="1">Nucleus</location>
    </subcellularLocation>
</comment>
<evidence type="ECO:0000256" key="1">
    <source>
        <dbReference type="ARBA" id="ARBA00004123"/>
    </source>
</evidence>
<comment type="similarity">
    <text evidence="3">Belongs to the RNase PH family.</text>
</comment>
<dbReference type="InterPro" id="IPR001247">
    <property type="entry name" value="ExoRNase_PH_dom1"/>
</dbReference>
<evidence type="ECO:0000256" key="3">
    <source>
        <dbReference type="ARBA" id="ARBA00006678"/>
    </source>
</evidence>
<keyword evidence="4" id="KW-0963">Cytoplasm</keyword>
<dbReference type="GO" id="GO:0016075">
    <property type="term" value="P:rRNA catabolic process"/>
    <property type="evidence" value="ECO:0007669"/>
    <property type="project" value="TreeGrafter"/>
</dbReference>
<evidence type="ECO:0000256" key="5">
    <source>
        <dbReference type="SAM" id="MobiDB-lite"/>
    </source>
</evidence>
<reference evidence="7" key="1">
    <citation type="submission" date="2021-01" db="EMBL/GenBank/DDBJ databases">
        <authorList>
            <person name="Corre E."/>
            <person name="Pelletier E."/>
            <person name="Niang G."/>
            <person name="Scheremetjew M."/>
            <person name="Finn R."/>
            <person name="Kale V."/>
            <person name="Holt S."/>
            <person name="Cochrane G."/>
            <person name="Meng A."/>
            <person name="Brown T."/>
            <person name="Cohen L."/>
        </authorList>
    </citation>
    <scope>NUCLEOTIDE SEQUENCE</scope>
    <source>
        <strain evidence="7">Ras09</strain>
    </source>
</reference>